<gene>
    <name evidence="4" type="ORF">J1605_014326</name>
</gene>
<dbReference type="InterPro" id="IPR015955">
    <property type="entry name" value="Lactate_DH/Glyco_Ohase_4_C"/>
</dbReference>
<reference evidence="4 5" key="1">
    <citation type="submission" date="2022-11" db="EMBL/GenBank/DDBJ databases">
        <title>Whole genome sequence of Eschrichtius robustus ER-17-0199.</title>
        <authorList>
            <person name="Bruniche-Olsen A."/>
            <person name="Black A.N."/>
            <person name="Fields C.J."/>
            <person name="Walden K."/>
            <person name="Dewoody J.A."/>
        </authorList>
    </citation>
    <scope>NUCLEOTIDE SEQUENCE [LARGE SCALE GENOMIC DNA]</scope>
    <source>
        <strain evidence="4">ER-17-0199</strain>
        <tissue evidence="4">Blubber</tissue>
    </source>
</reference>
<dbReference type="Pfam" id="PF02866">
    <property type="entry name" value="Ldh_1_C"/>
    <property type="match status" value="1"/>
</dbReference>
<organism evidence="4 5">
    <name type="scientific">Eschrichtius robustus</name>
    <name type="common">California gray whale</name>
    <name type="synonym">Eschrichtius gibbosus</name>
    <dbReference type="NCBI Taxonomy" id="9764"/>
    <lineage>
        <taxon>Eukaryota</taxon>
        <taxon>Metazoa</taxon>
        <taxon>Chordata</taxon>
        <taxon>Craniata</taxon>
        <taxon>Vertebrata</taxon>
        <taxon>Euteleostomi</taxon>
        <taxon>Mammalia</taxon>
        <taxon>Eutheria</taxon>
        <taxon>Laurasiatheria</taxon>
        <taxon>Artiodactyla</taxon>
        <taxon>Whippomorpha</taxon>
        <taxon>Cetacea</taxon>
        <taxon>Mysticeti</taxon>
        <taxon>Eschrichtiidae</taxon>
        <taxon>Eschrichtius</taxon>
    </lineage>
</organism>
<evidence type="ECO:0000256" key="2">
    <source>
        <dbReference type="ARBA" id="ARBA00022490"/>
    </source>
</evidence>
<dbReference type="GO" id="GO:0006089">
    <property type="term" value="P:lactate metabolic process"/>
    <property type="evidence" value="ECO:0007669"/>
    <property type="project" value="TreeGrafter"/>
</dbReference>
<accession>A0AB34GEA0</accession>
<feature type="domain" description="Lactate/malate dehydrogenase C-terminal" evidence="3">
    <location>
        <begin position="46"/>
        <end position="93"/>
    </location>
</feature>
<dbReference type="PANTHER" id="PTHR43128">
    <property type="entry name" value="L-2-HYDROXYCARBOXYLATE DEHYDROGENASE (NAD(P)(+))"/>
    <property type="match status" value="1"/>
</dbReference>
<evidence type="ECO:0000313" key="5">
    <source>
        <dbReference type="Proteomes" id="UP001159641"/>
    </source>
</evidence>
<dbReference type="Gene3D" id="3.90.110.10">
    <property type="entry name" value="Lactate dehydrogenase/glycoside hydrolase, family 4, C-terminal"/>
    <property type="match status" value="1"/>
</dbReference>
<dbReference type="GO" id="GO:0004459">
    <property type="term" value="F:L-lactate dehydrogenase (NAD+) activity"/>
    <property type="evidence" value="ECO:0007669"/>
    <property type="project" value="TreeGrafter"/>
</dbReference>
<keyword evidence="5" id="KW-1185">Reference proteome</keyword>
<keyword evidence="2" id="KW-0963">Cytoplasm</keyword>
<dbReference type="AlphaFoldDB" id="A0AB34GEA0"/>
<evidence type="ECO:0000259" key="3">
    <source>
        <dbReference type="Pfam" id="PF02866"/>
    </source>
</evidence>
<comment type="caution">
    <text evidence="4">The sequence shown here is derived from an EMBL/GenBank/DDBJ whole genome shotgun (WGS) entry which is preliminary data.</text>
</comment>
<comment type="subcellular location">
    <subcellularLocation>
        <location evidence="1">Cytoplasm</location>
    </subcellularLocation>
</comment>
<dbReference type="GO" id="GO:0005737">
    <property type="term" value="C:cytoplasm"/>
    <property type="evidence" value="ECO:0007669"/>
    <property type="project" value="UniProtKB-SubCell"/>
</dbReference>
<evidence type="ECO:0000256" key="1">
    <source>
        <dbReference type="ARBA" id="ARBA00004496"/>
    </source>
</evidence>
<name>A0AB34GEA0_ESCRO</name>
<sequence>MTKDRNGKRGQASVTAAGMWLGRECGLTVWWDSGLPWRGTDQSGVNGFYGIKEEIFLSIPCVLGQNGVSDVVKVNLNSEEEALLKKSANTLWDVQKDLIF</sequence>
<evidence type="ECO:0000313" key="4">
    <source>
        <dbReference type="EMBL" id="KAJ8777673.1"/>
    </source>
</evidence>
<protein>
    <recommendedName>
        <fullName evidence="3">Lactate/malate dehydrogenase C-terminal domain-containing protein</fullName>
    </recommendedName>
</protein>
<proteinExistence type="predicted"/>
<dbReference type="InterPro" id="IPR022383">
    <property type="entry name" value="Lactate/malate_DH_C"/>
</dbReference>
<dbReference type="Proteomes" id="UP001159641">
    <property type="component" value="Unassembled WGS sequence"/>
</dbReference>
<dbReference type="PANTHER" id="PTHR43128:SF5">
    <property type="entry name" value="L-LACTATE DEHYDROGENASE C CHAIN"/>
    <property type="match status" value="1"/>
</dbReference>
<dbReference type="SUPFAM" id="SSF56327">
    <property type="entry name" value="LDH C-terminal domain-like"/>
    <property type="match status" value="1"/>
</dbReference>
<dbReference type="EMBL" id="JAIQCJ010002302">
    <property type="protein sequence ID" value="KAJ8777673.1"/>
    <property type="molecule type" value="Genomic_DNA"/>
</dbReference>